<dbReference type="EMBL" id="WISR01000004">
    <property type="protein sequence ID" value="MQW31359.1"/>
    <property type="molecule type" value="Genomic_DNA"/>
</dbReference>
<dbReference type="RefSeq" id="WP_153349258.1">
    <property type="nucleotide sequence ID" value="NZ_WISR01000004.1"/>
</dbReference>
<proteinExistence type="predicted"/>
<protein>
    <submittedName>
        <fullName evidence="1">Uncharacterized protein</fullName>
    </submittedName>
</protein>
<gene>
    <name evidence="1" type="ORF">GHK53_00315</name>
</gene>
<organism evidence="1 2">
    <name type="scientific">Rhizobium meliloti</name>
    <name type="common">Ensifer meliloti</name>
    <name type="synonym">Sinorhizobium meliloti</name>
    <dbReference type="NCBI Taxonomy" id="382"/>
    <lineage>
        <taxon>Bacteria</taxon>
        <taxon>Pseudomonadati</taxon>
        <taxon>Pseudomonadota</taxon>
        <taxon>Alphaproteobacteria</taxon>
        <taxon>Hyphomicrobiales</taxon>
        <taxon>Rhizobiaceae</taxon>
        <taxon>Sinorhizobium/Ensifer group</taxon>
        <taxon>Sinorhizobium</taxon>
    </lineage>
</organism>
<dbReference type="AlphaFoldDB" id="A0AAW9TFV6"/>
<name>A0AAW9TFV6_RHIML</name>
<reference evidence="1 2" key="1">
    <citation type="journal article" date="2013" name="Genome Biol.">
        <title>Comparative genomics of the core and accessory genomes of 48 Sinorhizobium strains comprising five genospecies.</title>
        <authorList>
            <person name="Sugawara M."/>
            <person name="Epstein B."/>
            <person name="Badgley B.D."/>
            <person name="Unno T."/>
            <person name="Xu L."/>
            <person name="Reese J."/>
            <person name="Gyaneshwar P."/>
            <person name="Denny R."/>
            <person name="Mudge J."/>
            <person name="Bharti A.K."/>
            <person name="Farmer A.D."/>
            <person name="May G.D."/>
            <person name="Woodward J.E."/>
            <person name="Medigue C."/>
            <person name="Vallenet D."/>
            <person name="Lajus A."/>
            <person name="Rouy Z."/>
            <person name="Martinez-Vaz B."/>
            <person name="Tiffin P."/>
            <person name="Young N.D."/>
            <person name="Sadowsky M.J."/>
        </authorList>
    </citation>
    <scope>NUCLEOTIDE SEQUENCE [LARGE SCALE GENOMIC DNA]</scope>
    <source>
        <strain evidence="1 2">N6B1</strain>
    </source>
</reference>
<evidence type="ECO:0000313" key="1">
    <source>
        <dbReference type="EMBL" id="MQW31359.1"/>
    </source>
</evidence>
<evidence type="ECO:0000313" key="2">
    <source>
        <dbReference type="Proteomes" id="UP000429484"/>
    </source>
</evidence>
<feature type="non-terminal residue" evidence="1">
    <location>
        <position position="282"/>
    </location>
</feature>
<dbReference type="Proteomes" id="UP000429484">
    <property type="component" value="Unassembled WGS sequence"/>
</dbReference>
<accession>A0AAW9TFV6</accession>
<comment type="caution">
    <text evidence="1">The sequence shown here is derived from an EMBL/GenBank/DDBJ whole genome shotgun (WGS) entry which is preliminary data.</text>
</comment>
<sequence>MQLTRSELYSRVCNAPLSKLAPDFGLTGTALAAVCRQHQIPYPGSGYWTRKSLGLTAELPGLPNGSDEIIEIMPVTPKPRQRRPKQVHPKTRSVAKTRRLKHHPLLLGAEEHLRKSRTAKDGEFLRPYKRILPDVISSETALRRALSIANDLYLALDRQGCRVHIAPAGEDHRRIRVQEQEVERKDRKYGRYNSGSIWGPDRPTIFYIDTVSIGLAITEMTERVTMRYINGDYHREDSKLVRSMKAWQLTHSWTTEQDMPSGRFRIIVKRSEELTPWAKRRF</sequence>